<evidence type="ECO:0000256" key="3">
    <source>
        <dbReference type="SAM" id="MobiDB-lite"/>
    </source>
</evidence>
<dbReference type="CDD" id="cd12148">
    <property type="entry name" value="fungal_TF_MHR"/>
    <property type="match status" value="1"/>
</dbReference>
<comment type="caution">
    <text evidence="5">The sequence shown here is derived from an EMBL/GenBank/DDBJ whole genome shotgun (WGS) entry which is preliminary data.</text>
</comment>
<keyword evidence="6" id="KW-1185">Reference proteome</keyword>
<dbReference type="Gene3D" id="4.10.240.10">
    <property type="entry name" value="Zn(2)-C6 fungal-type DNA-binding domain"/>
    <property type="match status" value="1"/>
</dbReference>
<proteinExistence type="predicted"/>
<dbReference type="GO" id="GO:0006351">
    <property type="term" value="P:DNA-templated transcription"/>
    <property type="evidence" value="ECO:0007669"/>
    <property type="project" value="InterPro"/>
</dbReference>
<dbReference type="InterPro" id="IPR007219">
    <property type="entry name" value="XnlR_reg_dom"/>
</dbReference>
<evidence type="ECO:0000256" key="1">
    <source>
        <dbReference type="ARBA" id="ARBA00022723"/>
    </source>
</evidence>
<evidence type="ECO:0000256" key="2">
    <source>
        <dbReference type="ARBA" id="ARBA00023242"/>
    </source>
</evidence>
<name>A0A427Y5L8_9TREE</name>
<dbReference type="AlphaFoldDB" id="A0A427Y5L8"/>
<sequence length="558" mass="62326">MKRVHATRACDPCIRRKIRCISENAGEICKNCERLKKTCTWTKERRPRGPSRRSDVNHDGSQSNSSPEAARHELERANGHHVPAGAPMPGDVTREPLGAAAGIGLQPQPSLSSTTTTPFDRISASAMSLPPPAVEPLQPGLGDPPIDLLNVDSMWPELASGQAVTSYMEASDWMFVQALGPNFRYSNGFGLSDDAMLAGQAPQTVSSVDSTAFPVDDVALLGYIESYFGANHCILPIVERHDVLSRLAKNEHYTDQRFMALVYSMVVVSEMIEDVAWPPNRRVRANVVRDYIAIAQQNFIHPAASGDFRIEDIATCLNLNFVWVGMADKPSAWFWLQQALSIAQALMIDDWDPDLTHPESLQRLKSYYVLPPARRARRLSSPPHEAVQHHHPGDCCLLAWSLRKQEETVYALVGRVGPMALPKTAEYVKLTITAVWIQDRLWNLHRTHGLVKHDHHYPELSLDLVIVNLIRCSDYCATVANKENFTAFDLCIKIADLVMTAITIMGSKEPWIQGSDREMLSITFRPLIDRFIGLLMSIKHEDLAMELVRSLQAVQAEM</sequence>
<dbReference type="GO" id="GO:0008270">
    <property type="term" value="F:zinc ion binding"/>
    <property type="evidence" value="ECO:0007669"/>
    <property type="project" value="InterPro"/>
</dbReference>
<feature type="region of interest" description="Disordered" evidence="3">
    <location>
        <begin position="43"/>
        <end position="73"/>
    </location>
</feature>
<dbReference type="GO" id="GO:0000981">
    <property type="term" value="F:DNA-binding transcription factor activity, RNA polymerase II-specific"/>
    <property type="evidence" value="ECO:0007669"/>
    <property type="project" value="InterPro"/>
</dbReference>
<dbReference type="SMART" id="SM00066">
    <property type="entry name" value="GAL4"/>
    <property type="match status" value="1"/>
</dbReference>
<dbReference type="EMBL" id="RSCE01000002">
    <property type="protein sequence ID" value="RSH86370.1"/>
    <property type="molecule type" value="Genomic_DNA"/>
</dbReference>
<reference evidence="5 6" key="1">
    <citation type="submission" date="2018-11" db="EMBL/GenBank/DDBJ databases">
        <title>Genome sequence of Apiotrichum porosum DSM 27194.</title>
        <authorList>
            <person name="Aliyu H."/>
            <person name="Gorte O."/>
            <person name="Ochsenreither K."/>
        </authorList>
    </citation>
    <scope>NUCLEOTIDE SEQUENCE [LARGE SCALE GENOMIC DNA]</scope>
    <source>
        <strain evidence="5 6">DSM 27194</strain>
    </source>
</reference>
<dbReference type="STRING" id="105984.A0A427Y5L8"/>
<dbReference type="RefSeq" id="XP_028479155.1">
    <property type="nucleotide sequence ID" value="XM_028620183.1"/>
</dbReference>
<dbReference type="Pfam" id="PF04082">
    <property type="entry name" value="Fungal_trans"/>
    <property type="match status" value="1"/>
</dbReference>
<dbReference type="PROSITE" id="PS50048">
    <property type="entry name" value="ZN2_CY6_FUNGAL_2"/>
    <property type="match status" value="1"/>
</dbReference>
<protein>
    <recommendedName>
        <fullName evidence="4">Zn(2)-C6 fungal-type domain-containing protein</fullName>
    </recommendedName>
</protein>
<dbReference type="GeneID" id="39589162"/>
<dbReference type="GO" id="GO:0003677">
    <property type="term" value="F:DNA binding"/>
    <property type="evidence" value="ECO:0007669"/>
    <property type="project" value="InterPro"/>
</dbReference>
<gene>
    <name evidence="5" type="ORF">EHS24_004619</name>
</gene>
<evidence type="ECO:0000259" key="4">
    <source>
        <dbReference type="PROSITE" id="PS50048"/>
    </source>
</evidence>
<evidence type="ECO:0000313" key="6">
    <source>
        <dbReference type="Proteomes" id="UP000279236"/>
    </source>
</evidence>
<dbReference type="InterPro" id="IPR036864">
    <property type="entry name" value="Zn2-C6_fun-type_DNA-bd_sf"/>
</dbReference>
<accession>A0A427Y5L8</accession>
<dbReference type="SUPFAM" id="SSF57701">
    <property type="entry name" value="Zn2/Cys6 DNA-binding domain"/>
    <property type="match status" value="1"/>
</dbReference>
<dbReference type="InterPro" id="IPR050797">
    <property type="entry name" value="Carb_Metab_Trans_Reg"/>
</dbReference>
<keyword evidence="2" id="KW-0539">Nucleus</keyword>
<dbReference type="OrthoDB" id="271595at2759"/>
<keyword evidence="1" id="KW-0479">Metal-binding</keyword>
<dbReference type="PANTHER" id="PTHR31668">
    <property type="entry name" value="GLUCOSE TRANSPORT TRANSCRIPTION REGULATOR RGT1-RELATED-RELATED"/>
    <property type="match status" value="1"/>
</dbReference>
<feature type="domain" description="Zn(2)-C6 fungal-type" evidence="4">
    <location>
        <begin position="9"/>
        <end position="41"/>
    </location>
</feature>
<dbReference type="InterPro" id="IPR001138">
    <property type="entry name" value="Zn2Cys6_DnaBD"/>
</dbReference>
<evidence type="ECO:0000313" key="5">
    <source>
        <dbReference type="EMBL" id="RSH86370.1"/>
    </source>
</evidence>
<dbReference type="CDD" id="cd00067">
    <property type="entry name" value="GAL4"/>
    <property type="match status" value="1"/>
</dbReference>
<organism evidence="5 6">
    <name type="scientific">Apiotrichum porosum</name>
    <dbReference type="NCBI Taxonomy" id="105984"/>
    <lineage>
        <taxon>Eukaryota</taxon>
        <taxon>Fungi</taxon>
        <taxon>Dikarya</taxon>
        <taxon>Basidiomycota</taxon>
        <taxon>Agaricomycotina</taxon>
        <taxon>Tremellomycetes</taxon>
        <taxon>Trichosporonales</taxon>
        <taxon>Trichosporonaceae</taxon>
        <taxon>Apiotrichum</taxon>
    </lineage>
</organism>
<dbReference type="Proteomes" id="UP000279236">
    <property type="component" value="Unassembled WGS sequence"/>
</dbReference>